<dbReference type="OrthoDB" id="304464at2759"/>
<organism evidence="2 3">
    <name type="scientific">Paramecium sonneborni</name>
    <dbReference type="NCBI Taxonomy" id="65129"/>
    <lineage>
        <taxon>Eukaryota</taxon>
        <taxon>Sar</taxon>
        <taxon>Alveolata</taxon>
        <taxon>Ciliophora</taxon>
        <taxon>Intramacronucleata</taxon>
        <taxon>Oligohymenophorea</taxon>
        <taxon>Peniculida</taxon>
        <taxon>Parameciidae</taxon>
        <taxon>Paramecium</taxon>
    </lineage>
</organism>
<name>A0A8S1MFS3_9CILI</name>
<dbReference type="InterPro" id="IPR003409">
    <property type="entry name" value="MORN"/>
</dbReference>
<sequence>MGNVDSVEEAFLPELKKMNLILDKGFYKVYESSENNKYDFWFLKSSDNSFEEELKIAADIQKENLPGLAKIENIQQKQFDKLFQKYYCLNILTEHPSYNLREYLQKKTKDNCLTPQQITDLTISITNAQFKLGSKKQFLGYENIYTSDGVIWKIKPFVETKSFYQELQEYQSKNSKQFEMSGFPSPEEFQQGHCDPDRVQIFSFGMLILELITKQKSRDIYLKFKINENLLAERINVLRQQSIYYKGKMIDSVIEMLDLDLVRRPNYQQLYAKLNKNSRIISLVINPEIKPIKNEINLFSEIKQKESEVHIKDAVSKIEQSFNSKLHDHKLKLSKSIWNSKLIDENLTYYGVLENKKYQGQGKLFTKKNELLYEGFFNQGQYHEFGTLNYFNTMVLENSFPYQDLTNIEKYAKWYEGSFQNGKKHGEGRLTLTNQEYFIGSFVYDVIDGYGSFITKDSKKIIGIWKNGKFVSNPENVQSFQNQEINKPYEGLSKINTERSQQLQSQSLDHIETATRNVLSDINQESEQRLYYDDQKTKIKYQGEILQGKKNGEGKLYFENGKLQFEGKFLQDQFHAGTLYNEHPVIHHQINYSLLREVQEKGYWKYYVGQFLDGKKNGQGQWYLTDNSEFFGLFENDLPHGEGMLKRINCDELSANWEQGVLLKLIKGKL</sequence>
<dbReference type="Proteomes" id="UP000692954">
    <property type="component" value="Unassembled WGS sequence"/>
</dbReference>
<keyword evidence="3" id="KW-1185">Reference proteome</keyword>
<evidence type="ECO:0000313" key="2">
    <source>
        <dbReference type="EMBL" id="CAD8078349.1"/>
    </source>
</evidence>
<dbReference type="PANTHER" id="PTHR23084">
    <property type="entry name" value="PHOSPHATIDYLINOSITOL-4-PHOSPHATE 5-KINASE RELATED"/>
    <property type="match status" value="1"/>
</dbReference>
<evidence type="ECO:0000313" key="3">
    <source>
        <dbReference type="Proteomes" id="UP000692954"/>
    </source>
</evidence>
<dbReference type="EMBL" id="CAJJDN010000037">
    <property type="protein sequence ID" value="CAD8078349.1"/>
    <property type="molecule type" value="Genomic_DNA"/>
</dbReference>
<dbReference type="PANTHER" id="PTHR23084:SF179">
    <property type="entry name" value="OS10G0565000 PROTEIN"/>
    <property type="match status" value="1"/>
</dbReference>
<dbReference type="AlphaFoldDB" id="A0A8S1MFS3"/>
<dbReference type="SMART" id="SM00698">
    <property type="entry name" value="MORN"/>
    <property type="match status" value="6"/>
</dbReference>
<dbReference type="Pfam" id="PF02493">
    <property type="entry name" value="MORN"/>
    <property type="match status" value="6"/>
</dbReference>
<gene>
    <name evidence="2" type="ORF">PSON_ATCC_30995.1.T0370263</name>
</gene>
<protein>
    <submittedName>
        <fullName evidence="2">Uncharacterized protein</fullName>
    </submittedName>
</protein>
<reference evidence="2" key="1">
    <citation type="submission" date="2021-01" db="EMBL/GenBank/DDBJ databases">
        <authorList>
            <consortium name="Genoscope - CEA"/>
            <person name="William W."/>
        </authorList>
    </citation>
    <scope>NUCLEOTIDE SEQUENCE</scope>
</reference>
<proteinExistence type="predicted"/>
<accession>A0A8S1MFS3</accession>
<keyword evidence="1" id="KW-0677">Repeat</keyword>
<comment type="caution">
    <text evidence="2">The sequence shown here is derived from an EMBL/GenBank/DDBJ whole genome shotgun (WGS) entry which is preliminary data.</text>
</comment>
<evidence type="ECO:0000256" key="1">
    <source>
        <dbReference type="ARBA" id="ARBA00022737"/>
    </source>
</evidence>